<dbReference type="RefSeq" id="WP_344461653.1">
    <property type="nucleotide sequence ID" value="NZ_BAAANT010000005.1"/>
</dbReference>
<keyword evidence="3" id="KW-1185">Reference proteome</keyword>
<reference evidence="2 3" key="1">
    <citation type="journal article" date="2019" name="Int. J. Syst. Evol. Microbiol.">
        <title>The Global Catalogue of Microorganisms (GCM) 10K type strain sequencing project: providing services to taxonomists for standard genome sequencing and annotation.</title>
        <authorList>
            <consortium name="The Broad Institute Genomics Platform"/>
            <consortium name="The Broad Institute Genome Sequencing Center for Infectious Disease"/>
            <person name="Wu L."/>
            <person name="Ma J."/>
        </authorList>
    </citation>
    <scope>NUCLEOTIDE SEQUENCE [LARGE SCALE GENOMIC DNA]</scope>
    <source>
        <strain evidence="2 3">JCM 14560</strain>
    </source>
</reference>
<dbReference type="EMBL" id="BAAANT010000005">
    <property type="protein sequence ID" value="GAA2134926.1"/>
    <property type="molecule type" value="Genomic_DNA"/>
</dbReference>
<dbReference type="Proteomes" id="UP001422759">
    <property type="component" value="Unassembled WGS sequence"/>
</dbReference>
<comment type="caution">
    <text evidence="2">The sequence shown here is derived from an EMBL/GenBank/DDBJ whole genome shotgun (WGS) entry which is preliminary data.</text>
</comment>
<organism evidence="2 3">
    <name type="scientific">Kitasatospora kazusensis</name>
    <dbReference type="NCBI Taxonomy" id="407974"/>
    <lineage>
        <taxon>Bacteria</taxon>
        <taxon>Bacillati</taxon>
        <taxon>Actinomycetota</taxon>
        <taxon>Actinomycetes</taxon>
        <taxon>Kitasatosporales</taxon>
        <taxon>Streptomycetaceae</taxon>
        <taxon>Kitasatospora</taxon>
    </lineage>
</organism>
<evidence type="ECO:0000313" key="2">
    <source>
        <dbReference type="EMBL" id="GAA2134926.1"/>
    </source>
</evidence>
<feature type="region of interest" description="Disordered" evidence="1">
    <location>
        <begin position="1"/>
        <end position="37"/>
    </location>
</feature>
<proteinExistence type="predicted"/>
<sequence>MAKKHTSESRPTRGSGSLRPPGFGRRGRSRAAPPREPVAVAVAADAADFAGLGRHGLFGEADYPSYLRRTEGRLRAMYGQGLDVHLRVLEPADFEEFCEEHLLDPADPVARVAYAADPELAGEPFRYTGQRLAELLPALLADHLARVRISIGCAALLAAVGWEDRPEERLAAVLGYVSEVCLALAAGAGEGCHGVTLRSVGPADGEELAASTDLCVVSGELPGGGRGLEALCVTLAAAVAGCGSGELLLRTDGRVRGWALVDGWLRPMSAAETEAVLAAVPAAERGSAVARAGFPLRVGE</sequence>
<gene>
    <name evidence="2" type="ORF">GCM10009760_12830</name>
</gene>
<accession>A0ABN2Z0M8</accession>
<protein>
    <submittedName>
        <fullName evidence="2">Uncharacterized protein</fullName>
    </submittedName>
</protein>
<evidence type="ECO:0000313" key="3">
    <source>
        <dbReference type="Proteomes" id="UP001422759"/>
    </source>
</evidence>
<evidence type="ECO:0000256" key="1">
    <source>
        <dbReference type="SAM" id="MobiDB-lite"/>
    </source>
</evidence>
<feature type="compositionally biased region" description="Basic and acidic residues" evidence="1">
    <location>
        <begin position="1"/>
        <end position="11"/>
    </location>
</feature>
<name>A0ABN2Z0M8_9ACTN</name>
<feature type="compositionally biased region" description="Low complexity" evidence="1">
    <location>
        <begin position="13"/>
        <end position="23"/>
    </location>
</feature>